<sequence>MITKFSESYIFVVIENDNTFKLKSNYTRTTMKRLKHFSLKGMIALSSLLFATESIAQNANSELGANVPLSKAYNTYALVNHWKTYKEKTGYTISLPANISDDGKTQSDIHNYGNFEIGVEIDMYNAGVDMQKKLNEWYKGSLDIGKERTLVSQTLSASDFVIVTKDKDGSTWYTKCIKGSHCLYTLSFGVGNDHPIKERDVEPLLHLFKTIGK</sequence>
<proteinExistence type="predicted"/>
<comment type="caution">
    <text evidence="1">The sequence shown here is derived from an EMBL/GenBank/DDBJ whole genome shotgun (WGS) entry which is preliminary data.</text>
</comment>
<dbReference type="EMBL" id="QKTW01000017">
    <property type="protein sequence ID" value="PZF72584.1"/>
    <property type="molecule type" value="Genomic_DNA"/>
</dbReference>
<protein>
    <submittedName>
        <fullName evidence="1">Uncharacterized protein</fullName>
    </submittedName>
</protein>
<name>A0A2W2AX72_9BACT</name>
<evidence type="ECO:0000313" key="1">
    <source>
        <dbReference type="EMBL" id="PZF72584.1"/>
    </source>
</evidence>
<reference evidence="1 2" key="1">
    <citation type="submission" date="2018-06" db="EMBL/GenBank/DDBJ databases">
        <title>Mucibacter soli gen. nov., sp. nov., a new member of the family Chitinophagaceae producing mucin.</title>
        <authorList>
            <person name="Kim M.-K."/>
            <person name="Park S."/>
            <person name="Kim T.-S."/>
            <person name="Joung Y."/>
            <person name="Han J.-H."/>
            <person name="Kim S.B."/>
        </authorList>
    </citation>
    <scope>NUCLEOTIDE SEQUENCE [LARGE SCALE GENOMIC DNA]</scope>
    <source>
        <strain evidence="1 2">R1-15</strain>
    </source>
</reference>
<keyword evidence="2" id="KW-1185">Reference proteome</keyword>
<accession>A0A2W2AX72</accession>
<evidence type="ECO:0000313" key="2">
    <source>
        <dbReference type="Proteomes" id="UP000248745"/>
    </source>
</evidence>
<gene>
    <name evidence="1" type="ORF">DN068_12015</name>
</gene>
<dbReference type="Proteomes" id="UP000248745">
    <property type="component" value="Unassembled WGS sequence"/>
</dbReference>
<organism evidence="1 2">
    <name type="scientific">Taibaiella soli</name>
    <dbReference type="NCBI Taxonomy" id="1649169"/>
    <lineage>
        <taxon>Bacteria</taxon>
        <taxon>Pseudomonadati</taxon>
        <taxon>Bacteroidota</taxon>
        <taxon>Chitinophagia</taxon>
        <taxon>Chitinophagales</taxon>
        <taxon>Chitinophagaceae</taxon>
        <taxon>Taibaiella</taxon>
    </lineage>
</organism>
<dbReference type="AlphaFoldDB" id="A0A2W2AX72"/>